<dbReference type="CDD" id="cd13588">
    <property type="entry name" value="PBP2_polyamine_1"/>
    <property type="match status" value="1"/>
</dbReference>
<dbReference type="Proteomes" id="UP000005442">
    <property type="component" value="Chromosome"/>
</dbReference>
<dbReference type="InterPro" id="IPR006059">
    <property type="entry name" value="SBP"/>
</dbReference>
<dbReference type="SUPFAM" id="SSF53850">
    <property type="entry name" value="Periplasmic binding protein-like II"/>
    <property type="match status" value="1"/>
</dbReference>
<keyword evidence="4" id="KW-1185">Reference proteome</keyword>
<dbReference type="Gene3D" id="3.40.190.10">
    <property type="entry name" value="Periplasmic binding protein-like II"/>
    <property type="match status" value="2"/>
</dbReference>
<sequence length="398" mass="43327">MPSMTRATLVLATCVALVLACVTACGADQSGGTGEKPPKLEPLSALGDGEGELNLIAWAGYAEDGSNDPTADWVTPFEQKTGCKTNVKIGNTSDEMVQLMRSGQYDGVSASGDATLRLIYAGDVAPVNTDLVPNYASISSFLKDKSWNSVDGQMYGIPHGWGANLLMYNIDVVRDAPNSWSAVFDDAGTYKGRVTAYDSPIYIADAALYLSKSKPELGIKDPYSLTTEQLDAATELLKKQRENIGEYWSDYTKEVQAFESGTSVIGTTWQVIANTIGSENRVQVNTVLPKEGSTGWSDTWMLAAKAAHPNCMYKWMDWISSPEVNAQVAEFFGEAPANAKACEHTSDPDFCDIYHATDEDFAAKIHYWTTPQKNCVDGSGDKCTAYNEWVDKWQQIKG</sequence>
<evidence type="ECO:0000313" key="3">
    <source>
        <dbReference type="EMBL" id="AEV74573.1"/>
    </source>
</evidence>
<protein>
    <submittedName>
        <fullName evidence="3">Spermidine/putrescine-binding periplasmic protein</fullName>
    </submittedName>
</protein>
<dbReference type="PROSITE" id="PS51257">
    <property type="entry name" value="PROKAR_LIPOPROTEIN"/>
    <property type="match status" value="1"/>
</dbReference>
<keyword evidence="1 2" id="KW-0732">Signal</keyword>
<gene>
    <name evidence="3" type="ordered locus">MycrhN_4065</name>
</gene>
<name>G8RH93_MYCRN</name>
<dbReference type="EMBL" id="CP003169">
    <property type="protein sequence ID" value="AEV74573.1"/>
    <property type="molecule type" value="Genomic_DNA"/>
</dbReference>
<dbReference type="KEGG" id="mrh:MycrhN_4065"/>
<dbReference type="HOGENOM" id="CLU_026974_1_5_11"/>
<dbReference type="RefSeq" id="WP_014212325.1">
    <property type="nucleotide sequence ID" value="NC_016604.1"/>
</dbReference>
<accession>G8RH93</accession>
<evidence type="ECO:0000256" key="2">
    <source>
        <dbReference type="SAM" id="SignalP"/>
    </source>
</evidence>
<dbReference type="PATRIC" id="fig|710685.3.peg.4080"/>
<organism evidence="3 4">
    <name type="scientific">Mycolicibacterium rhodesiae (strain NBB3)</name>
    <name type="common">Mycobacterium rhodesiae</name>
    <dbReference type="NCBI Taxonomy" id="710685"/>
    <lineage>
        <taxon>Bacteria</taxon>
        <taxon>Bacillati</taxon>
        <taxon>Actinomycetota</taxon>
        <taxon>Actinomycetes</taxon>
        <taxon>Mycobacteriales</taxon>
        <taxon>Mycobacteriaceae</taxon>
        <taxon>Mycolicibacterium</taxon>
    </lineage>
</organism>
<reference evidence="3 4" key="1">
    <citation type="submission" date="2011-12" db="EMBL/GenBank/DDBJ databases">
        <title>Complete sequence of Mycobacterium rhodesiae NBB3.</title>
        <authorList>
            <consortium name="US DOE Joint Genome Institute"/>
            <person name="Lucas S."/>
            <person name="Han J."/>
            <person name="Lapidus A."/>
            <person name="Cheng J.-F."/>
            <person name="Goodwin L."/>
            <person name="Pitluck S."/>
            <person name="Peters L."/>
            <person name="Mikhailova N."/>
            <person name="Gu W."/>
            <person name="Detter J.C."/>
            <person name="Han C."/>
            <person name="Tapia R."/>
            <person name="Land M."/>
            <person name="Hauser L."/>
            <person name="Kyrpides N."/>
            <person name="Ivanova N."/>
            <person name="Pagani I."/>
            <person name="Mattes T."/>
            <person name="Holmes A."/>
            <person name="Rutledge P."/>
            <person name="Paulsen I."/>
            <person name="Coleman N."/>
            <person name="Woyke T."/>
        </authorList>
    </citation>
    <scope>NUCLEOTIDE SEQUENCE [LARGE SCALE GENOMIC DNA]</scope>
    <source>
        <strain evidence="3 4">NBB3</strain>
    </source>
</reference>
<feature type="chain" id="PRO_5003515833" evidence="2">
    <location>
        <begin position="27"/>
        <end position="398"/>
    </location>
</feature>
<dbReference type="OrthoDB" id="9813777at2"/>
<proteinExistence type="predicted"/>
<dbReference type="PANTHER" id="PTHR30222">
    <property type="entry name" value="SPERMIDINE/PUTRESCINE-BINDING PERIPLASMIC PROTEIN"/>
    <property type="match status" value="1"/>
</dbReference>
<evidence type="ECO:0000256" key="1">
    <source>
        <dbReference type="ARBA" id="ARBA00022729"/>
    </source>
</evidence>
<dbReference type="AlphaFoldDB" id="G8RH93"/>
<feature type="signal peptide" evidence="2">
    <location>
        <begin position="1"/>
        <end position="26"/>
    </location>
</feature>
<dbReference type="eggNOG" id="COG0687">
    <property type="taxonomic scope" value="Bacteria"/>
</dbReference>
<evidence type="ECO:0000313" key="4">
    <source>
        <dbReference type="Proteomes" id="UP000005442"/>
    </source>
</evidence>
<dbReference type="STRING" id="710685.MycrhN_4065"/>
<dbReference type="PANTHER" id="PTHR30222:SF18">
    <property type="entry name" value="BIFUNCTIONAL POLYHYDROXYBUTYRATE SYNTHASE _ ABC TRANSPORTER PERIPLASMIC BINDING PROTEIN-RELATED"/>
    <property type="match status" value="1"/>
</dbReference>
<dbReference type="Pfam" id="PF13416">
    <property type="entry name" value="SBP_bac_8"/>
    <property type="match status" value="1"/>
</dbReference>